<keyword evidence="2" id="KW-0472">Membrane</keyword>
<keyword evidence="4" id="KW-1185">Reference proteome</keyword>
<evidence type="ECO:0000256" key="1">
    <source>
        <dbReference type="SAM" id="Coils"/>
    </source>
</evidence>
<keyword evidence="1" id="KW-0175">Coiled coil</keyword>
<keyword evidence="2" id="KW-1133">Transmembrane helix</keyword>
<comment type="caution">
    <text evidence="3">The sequence shown here is derived from an EMBL/GenBank/DDBJ whole genome shotgun (WGS) entry which is preliminary data.</text>
</comment>
<proteinExistence type="predicted"/>
<gene>
    <name evidence="3" type="ORF">ACFFF7_13090</name>
</gene>
<dbReference type="Proteomes" id="UP001589943">
    <property type="component" value="Unassembled WGS sequence"/>
</dbReference>
<name>A0ABV6PKI0_9SPHN</name>
<evidence type="ECO:0000313" key="3">
    <source>
        <dbReference type="EMBL" id="MFC0590351.1"/>
    </source>
</evidence>
<organism evidence="3 4">
    <name type="scientific">Novosphingobium aquiterrae</name>
    <dbReference type="NCBI Taxonomy" id="624388"/>
    <lineage>
        <taxon>Bacteria</taxon>
        <taxon>Pseudomonadati</taxon>
        <taxon>Pseudomonadota</taxon>
        <taxon>Alphaproteobacteria</taxon>
        <taxon>Sphingomonadales</taxon>
        <taxon>Sphingomonadaceae</taxon>
        <taxon>Novosphingobium</taxon>
    </lineage>
</organism>
<feature type="coiled-coil region" evidence="1">
    <location>
        <begin position="81"/>
        <end position="134"/>
    </location>
</feature>
<feature type="transmembrane region" description="Helical" evidence="2">
    <location>
        <begin position="28"/>
        <end position="47"/>
    </location>
</feature>
<evidence type="ECO:0000256" key="2">
    <source>
        <dbReference type="SAM" id="Phobius"/>
    </source>
</evidence>
<accession>A0ABV6PKI0</accession>
<dbReference type="RefSeq" id="WP_379481792.1">
    <property type="nucleotide sequence ID" value="NZ_JBHLTL010000006.1"/>
</dbReference>
<sequence length="150" mass="16788">MNFLRNVNPAGAISDFRTVYQQAGPNRWLFMVLAAATTAFLFSFLTGESWKKARALPEITYITAWPEHRTDAETRAFIAENQKRKEQREALQREYDQVGQDAWMALGRASGVDVDKLKAEADADKAKADAAARARAEAILERAGKPSVER</sequence>
<evidence type="ECO:0000313" key="4">
    <source>
        <dbReference type="Proteomes" id="UP001589943"/>
    </source>
</evidence>
<keyword evidence="2" id="KW-0812">Transmembrane</keyword>
<dbReference type="EMBL" id="JBHLTL010000006">
    <property type="protein sequence ID" value="MFC0590351.1"/>
    <property type="molecule type" value="Genomic_DNA"/>
</dbReference>
<reference evidence="3 4" key="1">
    <citation type="submission" date="2024-09" db="EMBL/GenBank/DDBJ databases">
        <authorList>
            <person name="Sun Q."/>
            <person name="Mori K."/>
        </authorList>
    </citation>
    <scope>NUCLEOTIDE SEQUENCE [LARGE SCALE GENOMIC DNA]</scope>
    <source>
        <strain evidence="3 4">NCAIM B.02537</strain>
    </source>
</reference>
<protein>
    <submittedName>
        <fullName evidence="3">Uncharacterized protein</fullName>
    </submittedName>
</protein>